<reference evidence="2" key="1">
    <citation type="journal article" date="2015" name="Nature">
        <title>Complex archaea that bridge the gap between prokaryotes and eukaryotes.</title>
        <authorList>
            <person name="Spang A."/>
            <person name="Saw J.H."/>
            <person name="Jorgensen S.L."/>
            <person name="Zaremba-Niedzwiedzka K."/>
            <person name="Martijn J."/>
            <person name="Lind A.E."/>
            <person name="van Eijk R."/>
            <person name="Schleper C."/>
            <person name="Guy L."/>
            <person name="Ettema T.J."/>
        </authorList>
    </citation>
    <scope>NUCLEOTIDE SEQUENCE</scope>
</reference>
<dbReference type="AlphaFoldDB" id="A0A0F9DZB8"/>
<evidence type="ECO:0000256" key="1">
    <source>
        <dbReference type="SAM" id="Phobius"/>
    </source>
</evidence>
<feature type="non-terminal residue" evidence="2">
    <location>
        <position position="53"/>
    </location>
</feature>
<feature type="transmembrane region" description="Helical" evidence="1">
    <location>
        <begin position="30"/>
        <end position="49"/>
    </location>
</feature>
<comment type="caution">
    <text evidence="2">The sequence shown here is derived from an EMBL/GenBank/DDBJ whole genome shotgun (WGS) entry which is preliminary data.</text>
</comment>
<dbReference type="EMBL" id="LAZR01039361">
    <property type="protein sequence ID" value="KKL17183.1"/>
    <property type="molecule type" value="Genomic_DNA"/>
</dbReference>
<name>A0A0F9DZB8_9ZZZZ</name>
<keyword evidence="1" id="KW-0472">Membrane</keyword>
<evidence type="ECO:0000313" key="2">
    <source>
        <dbReference type="EMBL" id="KKL17183.1"/>
    </source>
</evidence>
<keyword evidence="1" id="KW-0812">Transmembrane</keyword>
<organism evidence="2">
    <name type="scientific">marine sediment metagenome</name>
    <dbReference type="NCBI Taxonomy" id="412755"/>
    <lineage>
        <taxon>unclassified sequences</taxon>
        <taxon>metagenomes</taxon>
        <taxon>ecological metagenomes</taxon>
    </lineage>
</organism>
<keyword evidence="1" id="KW-1133">Transmembrane helix</keyword>
<protein>
    <submittedName>
        <fullName evidence="2">Uncharacterized protein</fullName>
    </submittedName>
</protein>
<sequence length="53" mass="5438">MSGIKGVDIIELAGISGITAGVWIEFGVGWAAIAVGAMMLTAAVVYRIFRSPA</sequence>
<proteinExistence type="predicted"/>
<accession>A0A0F9DZB8</accession>
<gene>
    <name evidence="2" type="ORF">LCGC14_2488100</name>
</gene>